<dbReference type="InterPro" id="IPR057727">
    <property type="entry name" value="WCX_dom"/>
</dbReference>
<dbReference type="EMBL" id="AMEM01000006">
    <property type="protein sequence ID" value="EKX92218.1"/>
    <property type="molecule type" value="Genomic_DNA"/>
</dbReference>
<sequence>MLRGNAQVTTSILADRLQVSRRTILRDLQELQRRGVPIRTECGANGGVSILPGWLPPMEQLTDSELLAFMMPGGEYVAQELGLAQHFRRAQHKIDARLNPTQSRKVGLLQDRLLIVPTGWRESLDTPPVLRELLLAIAADYIVDVDYSPGKGRAAVRRCEPLGLIFAGTHWYVLVRKVPDGEIRTYRADRMSSVTRTNQRFTRDPSESVADLWRSARRTYKKGGSIPITVRATSPVRNDVAFCLRLLGSEPTEEPIEGSSDVLIHGNTKALSPAVGVLSGFGCAAEVLEPVELRERIREVGEENIRLYSAAPTMGSHDNQ</sequence>
<protein>
    <submittedName>
        <fullName evidence="4">HTH domain protein</fullName>
    </submittedName>
</protein>
<dbReference type="InterPro" id="IPR036390">
    <property type="entry name" value="WH_DNA-bd_sf"/>
</dbReference>
<dbReference type="Pfam" id="PF08279">
    <property type="entry name" value="HTH_11"/>
    <property type="match status" value="1"/>
</dbReference>
<keyword evidence="1" id="KW-0805">Transcription regulation</keyword>
<evidence type="ECO:0000313" key="4">
    <source>
        <dbReference type="EMBL" id="EKX92218.1"/>
    </source>
</evidence>
<feature type="domain" description="HTH deoR-type" evidence="3">
    <location>
        <begin position="1"/>
        <end position="46"/>
    </location>
</feature>
<dbReference type="Pfam" id="PF13280">
    <property type="entry name" value="WYL"/>
    <property type="match status" value="1"/>
</dbReference>
<keyword evidence="2" id="KW-0804">Transcription</keyword>
<dbReference type="PANTHER" id="PTHR34580">
    <property type="match status" value="1"/>
</dbReference>
<name>L1MLS2_9CORY</name>
<evidence type="ECO:0000313" key="5">
    <source>
        <dbReference type="Proteomes" id="UP000010445"/>
    </source>
</evidence>
<dbReference type="PANTHER" id="PTHR34580:SF1">
    <property type="entry name" value="PROTEIN PAFC"/>
    <property type="match status" value="1"/>
</dbReference>
<dbReference type="GO" id="GO:0003700">
    <property type="term" value="F:DNA-binding transcription factor activity"/>
    <property type="evidence" value="ECO:0007669"/>
    <property type="project" value="InterPro"/>
</dbReference>
<reference evidence="4 5" key="1">
    <citation type="submission" date="2012-05" db="EMBL/GenBank/DDBJ databases">
        <authorList>
            <person name="Weinstock G."/>
            <person name="Sodergren E."/>
            <person name="Lobos E.A."/>
            <person name="Fulton L."/>
            <person name="Fulton R."/>
            <person name="Courtney L."/>
            <person name="Fronick C."/>
            <person name="O'Laughlin M."/>
            <person name="Godfrey J."/>
            <person name="Wilson R.M."/>
            <person name="Miner T."/>
            <person name="Farmer C."/>
            <person name="Delehaunty K."/>
            <person name="Cordes M."/>
            <person name="Minx P."/>
            <person name="Tomlinson C."/>
            <person name="Chen J."/>
            <person name="Wollam A."/>
            <person name="Pepin K.H."/>
            <person name="Bhonagiri V."/>
            <person name="Zhang X."/>
            <person name="Suruliraj S."/>
            <person name="Warren W."/>
            <person name="Mitreva M."/>
            <person name="Mardis E.R."/>
            <person name="Wilson R.K."/>
        </authorList>
    </citation>
    <scope>NUCLEOTIDE SEQUENCE [LARGE SCALE GENOMIC DNA]</scope>
    <source>
        <strain evidence="4 5">F0235</strain>
    </source>
</reference>
<organism evidence="4 5">
    <name type="scientific">Corynebacterium durum F0235</name>
    <dbReference type="NCBI Taxonomy" id="1035195"/>
    <lineage>
        <taxon>Bacteria</taxon>
        <taxon>Bacillati</taxon>
        <taxon>Actinomycetota</taxon>
        <taxon>Actinomycetes</taxon>
        <taxon>Mycobacteriales</taxon>
        <taxon>Corynebacteriaceae</taxon>
        <taxon>Corynebacterium</taxon>
    </lineage>
</organism>
<dbReference type="Proteomes" id="UP000010445">
    <property type="component" value="Unassembled WGS sequence"/>
</dbReference>
<dbReference type="AlphaFoldDB" id="L1MLS2"/>
<dbReference type="SUPFAM" id="SSF46785">
    <property type="entry name" value="Winged helix' DNA-binding domain"/>
    <property type="match status" value="1"/>
</dbReference>
<proteinExistence type="predicted"/>
<dbReference type="PROSITE" id="PS52050">
    <property type="entry name" value="WYL"/>
    <property type="match status" value="1"/>
</dbReference>
<dbReference type="Gene3D" id="1.10.10.10">
    <property type="entry name" value="Winged helix-like DNA-binding domain superfamily/Winged helix DNA-binding domain"/>
    <property type="match status" value="1"/>
</dbReference>
<accession>L1MLS2</accession>
<dbReference type="PROSITE" id="PS51000">
    <property type="entry name" value="HTH_DEOR_2"/>
    <property type="match status" value="1"/>
</dbReference>
<dbReference type="eggNOG" id="COG2378">
    <property type="taxonomic scope" value="Bacteria"/>
</dbReference>
<dbReference type="PATRIC" id="fig|1035195.3.peg.244"/>
<dbReference type="Pfam" id="PF25583">
    <property type="entry name" value="WCX"/>
    <property type="match status" value="1"/>
</dbReference>
<dbReference type="HOGENOM" id="CLU_041141_5_1_11"/>
<evidence type="ECO:0000256" key="2">
    <source>
        <dbReference type="ARBA" id="ARBA00023163"/>
    </source>
</evidence>
<keyword evidence="5" id="KW-1185">Reference proteome</keyword>
<dbReference type="InterPro" id="IPR013196">
    <property type="entry name" value="HTH_11"/>
</dbReference>
<evidence type="ECO:0000256" key="1">
    <source>
        <dbReference type="ARBA" id="ARBA00023015"/>
    </source>
</evidence>
<gene>
    <name evidence="4" type="ORF">HMPREF9997_00263</name>
</gene>
<dbReference type="InterPro" id="IPR051534">
    <property type="entry name" value="CBASS_pafABC_assoc_protein"/>
</dbReference>
<evidence type="ECO:0000259" key="3">
    <source>
        <dbReference type="PROSITE" id="PS51000"/>
    </source>
</evidence>
<dbReference type="InterPro" id="IPR001034">
    <property type="entry name" value="DeoR_HTH"/>
</dbReference>
<dbReference type="InterPro" id="IPR026881">
    <property type="entry name" value="WYL_dom"/>
</dbReference>
<comment type="caution">
    <text evidence="4">The sequence shown here is derived from an EMBL/GenBank/DDBJ whole genome shotgun (WGS) entry which is preliminary data.</text>
</comment>
<dbReference type="STRING" id="1035195.HMPREF9997_00263"/>
<dbReference type="InterPro" id="IPR036388">
    <property type="entry name" value="WH-like_DNA-bd_sf"/>
</dbReference>